<proteinExistence type="predicted"/>
<protein>
    <recommendedName>
        <fullName evidence="3">L domain-like protein</fullName>
    </recommendedName>
</protein>
<dbReference type="RefSeq" id="XP_020075595.1">
    <property type="nucleotide sequence ID" value="XM_020223617.1"/>
</dbReference>
<dbReference type="Gene3D" id="3.80.10.10">
    <property type="entry name" value="Ribonuclease Inhibitor"/>
    <property type="match status" value="1"/>
</dbReference>
<reference evidence="2" key="1">
    <citation type="submission" date="2016-05" db="EMBL/GenBank/DDBJ databases">
        <title>Comparative genomics of biotechnologically important yeasts.</title>
        <authorList>
            <consortium name="DOE Joint Genome Institute"/>
            <person name="Riley R."/>
            <person name="Haridas S."/>
            <person name="Wolfe K.H."/>
            <person name="Lopes M.R."/>
            <person name="Hittinger C.T."/>
            <person name="Goker M."/>
            <person name="Salamov A."/>
            <person name="Wisecaver J."/>
            <person name="Long T.M."/>
            <person name="Aerts A.L."/>
            <person name="Barry K."/>
            <person name="Choi C."/>
            <person name="Clum A."/>
            <person name="Coughlan A.Y."/>
            <person name="Deshpande S."/>
            <person name="Douglass A.P."/>
            <person name="Hanson S.J."/>
            <person name="Klenk H.-P."/>
            <person name="Labutti K."/>
            <person name="Lapidus A."/>
            <person name="Lindquist E."/>
            <person name="Lipzen A."/>
            <person name="Meier-Kolthoff J.P."/>
            <person name="Ohm R.A."/>
            <person name="Otillar R.P."/>
            <person name="Pangilinan J."/>
            <person name="Peng Y."/>
            <person name="Rokas A."/>
            <person name="Rosa C.A."/>
            <person name="Scheuner C."/>
            <person name="Sibirny A.A."/>
            <person name="Slot J.C."/>
            <person name="Stielow J.B."/>
            <person name="Sun H."/>
            <person name="Kurtzman C.P."/>
            <person name="Blackwell M."/>
            <person name="Grigoriev I.V."/>
            <person name="Jeffries T.W."/>
        </authorList>
    </citation>
    <scope>NUCLEOTIDE SEQUENCE [LARGE SCALE GENOMIC DNA]</scope>
    <source>
        <strain evidence="2">NRRL Y-1933</strain>
    </source>
</reference>
<dbReference type="EMBL" id="KV454542">
    <property type="protein sequence ID" value="ODV66528.1"/>
    <property type="molecule type" value="Genomic_DNA"/>
</dbReference>
<dbReference type="Proteomes" id="UP000095085">
    <property type="component" value="Unassembled WGS sequence"/>
</dbReference>
<sequence length="335" mass="38149">MKHISTYQSAFLSLEVREGCALTNDDLKLIYTTLPDIQELCIEYIGNCAKELANGGLLNFKKLEYFDLRDPFCTNLAAIPLPSSLTKLSFQDTATLSEANEAPNLEEFKTSTGIYSKKIDLIKVPPNLKLLCLFCRASNIRISDLPESLEMVFIRFGRYSKAFIDDLLSKQLWPSNIKEIDLGDELCYGRGYSCQYLDSGNVHCEVLQNFNQNYSDNNADSFSKGSHLDNELLERLSHGWPESLEKISLSSSKVTNLGYLKNLPTLKKLDLENCLEQQRNLSSLKSIDGYPYPYFRFAPYLTKLNLSCGHCYDETFKNSTERMVFPESFEKTHTT</sequence>
<dbReference type="GeneID" id="30998166"/>
<dbReference type="AlphaFoldDB" id="A0A1E4RGZ4"/>
<accession>A0A1E4RGZ4</accession>
<gene>
    <name evidence="1" type="ORF">HYPBUDRAFT_6928</name>
</gene>
<organism evidence="1 2">
    <name type="scientific">Hyphopichia burtonii NRRL Y-1933</name>
    <dbReference type="NCBI Taxonomy" id="984485"/>
    <lineage>
        <taxon>Eukaryota</taxon>
        <taxon>Fungi</taxon>
        <taxon>Dikarya</taxon>
        <taxon>Ascomycota</taxon>
        <taxon>Saccharomycotina</taxon>
        <taxon>Pichiomycetes</taxon>
        <taxon>Debaryomycetaceae</taxon>
        <taxon>Hyphopichia</taxon>
    </lineage>
</organism>
<evidence type="ECO:0008006" key="3">
    <source>
        <dbReference type="Google" id="ProtNLM"/>
    </source>
</evidence>
<dbReference type="SUPFAM" id="SSF52047">
    <property type="entry name" value="RNI-like"/>
    <property type="match status" value="1"/>
</dbReference>
<keyword evidence="2" id="KW-1185">Reference proteome</keyword>
<evidence type="ECO:0000313" key="1">
    <source>
        <dbReference type="EMBL" id="ODV66528.1"/>
    </source>
</evidence>
<dbReference type="InterPro" id="IPR032675">
    <property type="entry name" value="LRR_dom_sf"/>
</dbReference>
<name>A0A1E4RGZ4_9ASCO</name>
<evidence type="ECO:0000313" key="2">
    <source>
        <dbReference type="Proteomes" id="UP000095085"/>
    </source>
</evidence>